<organism evidence="2 3">
    <name type="scientific">Ascochyta lentis</name>
    <dbReference type="NCBI Taxonomy" id="205686"/>
    <lineage>
        <taxon>Eukaryota</taxon>
        <taxon>Fungi</taxon>
        <taxon>Dikarya</taxon>
        <taxon>Ascomycota</taxon>
        <taxon>Pezizomycotina</taxon>
        <taxon>Dothideomycetes</taxon>
        <taxon>Pleosporomycetidae</taxon>
        <taxon>Pleosporales</taxon>
        <taxon>Pleosporineae</taxon>
        <taxon>Didymellaceae</taxon>
        <taxon>Ascochyta</taxon>
    </lineage>
</organism>
<dbReference type="Proteomes" id="UP000651452">
    <property type="component" value="Unassembled WGS sequence"/>
</dbReference>
<dbReference type="OrthoDB" id="3799451at2759"/>
<gene>
    <name evidence="2" type="ORF">EKO04_011442</name>
</gene>
<evidence type="ECO:0000256" key="1">
    <source>
        <dbReference type="SAM" id="MobiDB-lite"/>
    </source>
</evidence>
<protein>
    <submittedName>
        <fullName evidence="2">Uncharacterized protein</fullName>
    </submittedName>
</protein>
<dbReference type="AlphaFoldDB" id="A0A8H7ITD9"/>
<dbReference type="EMBL" id="RZGK01000023">
    <property type="protein sequence ID" value="KAF9690643.1"/>
    <property type="molecule type" value="Genomic_DNA"/>
</dbReference>
<reference evidence="2" key="1">
    <citation type="submission" date="2018-12" db="EMBL/GenBank/DDBJ databases">
        <authorList>
            <person name="Syme R.A."/>
            <person name="Farfan-Caceres L."/>
            <person name="Lichtenzveig J."/>
        </authorList>
    </citation>
    <scope>NUCLEOTIDE SEQUENCE</scope>
    <source>
        <strain evidence="2">Al4</strain>
    </source>
</reference>
<feature type="region of interest" description="Disordered" evidence="1">
    <location>
        <begin position="322"/>
        <end position="358"/>
    </location>
</feature>
<sequence>MPKPAVKSPLQALENERLRIEAKRAEKTRGLAGKKVNQEAKKTAEIQEVLWLMDATRPSPPPLTLQLPNPPPRQNVSGRFIPLSLLPQDDSFPPTPAAREEFVGQVLVSMMDVREADDTISATTDFKNVWLKPALKQEFSYDVVDMERVCRELVSIAETLHTEGLGPTRIYCPRTIQKAVNAKPMSFKDRISKLSLLMRKSKSRCNDFMLGNTMEDTVALIEQKLADQKSNAANNKNRSVKLLLSNQLMGLEKGAKWSRTDGTATASFSTAGATLESLASSYGTFAGPAGFNNAPDLPLNASADFDNSMLFPWQNHGSSYGVGGSWNNSFQPGPDSRNPQDWPLSNDPPSFGDSFGQS</sequence>
<evidence type="ECO:0000313" key="2">
    <source>
        <dbReference type="EMBL" id="KAF9690643.1"/>
    </source>
</evidence>
<name>A0A8H7ITD9_9PLEO</name>
<proteinExistence type="predicted"/>
<evidence type="ECO:0000313" key="3">
    <source>
        <dbReference type="Proteomes" id="UP000651452"/>
    </source>
</evidence>
<reference evidence="2" key="2">
    <citation type="submission" date="2020-09" db="EMBL/GenBank/DDBJ databases">
        <title>Reference genome assembly for Australian Ascochyta lentis isolate Al4.</title>
        <authorList>
            <person name="Lee R.C."/>
            <person name="Farfan-Caceres L.M."/>
            <person name="Debler J.W."/>
            <person name="Williams A.H."/>
            <person name="Henares B.M."/>
        </authorList>
    </citation>
    <scope>NUCLEOTIDE SEQUENCE</scope>
    <source>
        <strain evidence="2">Al4</strain>
    </source>
</reference>
<keyword evidence="3" id="KW-1185">Reference proteome</keyword>
<comment type="caution">
    <text evidence="2">The sequence shown here is derived from an EMBL/GenBank/DDBJ whole genome shotgun (WGS) entry which is preliminary data.</text>
</comment>
<accession>A0A8H7ITD9</accession>